<reference evidence="2 3" key="1">
    <citation type="submission" date="2021-05" db="EMBL/GenBank/DDBJ databases">
        <title>Description of Cellulomonas sp. DKR-3 sp. nov.</title>
        <authorList>
            <person name="Dahal R.H."/>
            <person name="Chaudhary D.K."/>
        </authorList>
    </citation>
    <scope>NUCLEOTIDE SEQUENCE [LARGE SCALE GENOMIC DNA]</scope>
    <source>
        <strain evidence="2 3">DKR-3</strain>
    </source>
</reference>
<dbReference type="InterPro" id="IPR000073">
    <property type="entry name" value="AB_hydrolase_1"/>
</dbReference>
<comment type="caution">
    <text evidence="2">The sequence shown here is derived from an EMBL/GenBank/DDBJ whole genome shotgun (WGS) entry which is preliminary data.</text>
</comment>
<protein>
    <recommendedName>
        <fullName evidence="1">AB hydrolase-1 domain-containing protein</fullName>
    </recommendedName>
</protein>
<proteinExistence type="predicted"/>
<organism evidence="2 3">
    <name type="scientific">Cellulomonas fulva</name>
    <dbReference type="NCBI Taxonomy" id="2835530"/>
    <lineage>
        <taxon>Bacteria</taxon>
        <taxon>Bacillati</taxon>
        <taxon>Actinomycetota</taxon>
        <taxon>Actinomycetes</taxon>
        <taxon>Micrococcales</taxon>
        <taxon>Cellulomonadaceae</taxon>
        <taxon>Cellulomonas</taxon>
    </lineage>
</organism>
<dbReference type="InterPro" id="IPR029058">
    <property type="entry name" value="AB_hydrolase_fold"/>
</dbReference>
<gene>
    <name evidence="2" type="ORF">KIN34_11085</name>
</gene>
<evidence type="ECO:0000313" key="2">
    <source>
        <dbReference type="EMBL" id="MBT0994824.1"/>
    </source>
</evidence>
<dbReference type="Proteomes" id="UP000722125">
    <property type="component" value="Unassembled WGS sequence"/>
</dbReference>
<dbReference type="RefSeq" id="WP_214350375.1">
    <property type="nucleotide sequence ID" value="NZ_JAHBOH010000001.1"/>
</dbReference>
<evidence type="ECO:0000259" key="1">
    <source>
        <dbReference type="Pfam" id="PF00561"/>
    </source>
</evidence>
<evidence type="ECO:0000313" key="3">
    <source>
        <dbReference type="Proteomes" id="UP000722125"/>
    </source>
</evidence>
<dbReference type="Pfam" id="PF00561">
    <property type="entry name" value="Abhydrolase_1"/>
    <property type="match status" value="1"/>
</dbReference>
<feature type="domain" description="AB hydrolase-1" evidence="1">
    <location>
        <begin position="50"/>
        <end position="148"/>
    </location>
</feature>
<keyword evidence="3" id="KW-1185">Reference proteome</keyword>
<dbReference type="SUPFAM" id="SSF53474">
    <property type="entry name" value="alpha/beta-Hydrolases"/>
    <property type="match status" value="1"/>
</dbReference>
<accession>A0ABS5U0A9</accession>
<dbReference type="Gene3D" id="3.40.50.1820">
    <property type="entry name" value="alpha/beta hydrolase"/>
    <property type="match status" value="1"/>
</dbReference>
<name>A0ABS5U0A9_9CELL</name>
<dbReference type="EMBL" id="JAHBOH010000001">
    <property type="protein sequence ID" value="MBT0994824.1"/>
    <property type="molecule type" value="Genomic_DNA"/>
</dbReference>
<sequence length="235" mass="25489">MTRRSGSAPRRLWWRAWDYAVAVRWIVAGALRPGDPDELAGTSSGVAGRPVVLVPGVYEAWHFLRPLARALHARGLRVHAVPGLGRNRGVITPSAALVRERIEALGLRDVVLVAHSKGGLIGKRAMIEDVLSSDPRIASMVTVNTPFTGSRYARWVPLPAVRALLPGDAVIRELALERSVDERIVAVRSFWDPHVPDAGPPDGGADVLLRTPGHFRPLADPELVELVVRHVLDGG</sequence>